<dbReference type="InterPro" id="IPR001296">
    <property type="entry name" value="Glyco_trans_1"/>
</dbReference>
<dbReference type="PANTHER" id="PTHR12526">
    <property type="entry name" value="GLYCOSYLTRANSFERASE"/>
    <property type="match status" value="1"/>
</dbReference>
<evidence type="ECO:0000313" key="3">
    <source>
        <dbReference type="Proteomes" id="UP001179363"/>
    </source>
</evidence>
<protein>
    <submittedName>
        <fullName evidence="2">Glycosyltransferase family 4 protein</fullName>
    </submittedName>
</protein>
<gene>
    <name evidence="2" type="ORF">L1I30_13360</name>
</gene>
<reference evidence="2" key="1">
    <citation type="submission" date="2022-01" db="EMBL/GenBank/DDBJ databases">
        <title>Gillisia lutea sp. nov., isolated from marine plastic residues from the Malvarosa beach (Valencia, Spain).</title>
        <authorList>
            <person name="Vidal-Verdu A."/>
            <person name="Molina-Menor E."/>
            <person name="Satari L."/>
            <person name="Pascual J."/>
            <person name="Pereto J."/>
            <person name="Porcar M."/>
        </authorList>
    </citation>
    <scope>NUCLEOTIDE SEQUENCE</scope>
    <source>
        <strain evidence="2">M10.2A</strain>
    </source>
</reference>
<sequence>MKIIILINSLGAGGAERSMVEFAKFLYLRNDVKLNIVCLKHKKIGLEEEVENFGINTIYYEGSSNLKSKINFVVDIIKKEKPDIIHSVLAESNLVLRLSRLLTHHGKVIQSLVNTPYSLERKKDSQLSWQKFQLAKKIDQWSARLTSNIFYHAITQEVYQHYLPLFKIRDNYRIIYRGRKENLNKKSSSISKDFLLINTGRQEFAKGQIDILFALNFIKQEYNITDINLQILGREGQYTKKIVDYIAANNLQDQVKIHGFVSDVEKRLANADAFIFPSYYEGLGGALLEAFSAKLPCICSNIPVLKEVVGSEKGALFSHPGDYKSLAMNILTLYNDKMLRKKLGDYSYKRFRDTFNLDTINLEMLQMYRDVYQSKV</sequence>
<proteinExistence type="predicted"/>
<dbReference type="SUPFAM" id="SSF53756">
    <property type="entry name" value="UDP-Glycosyltransferase/glycogen phosphorylase"/>
    <property type="match status" value="1"/>
</dbReference>
<evidence type="ECO:0000259" key="1">
    <source>
        <dbReference type="Pfam" id="PF00534"/>
    </source>
</evidence>
<feature type="domain" description="Glycosyl transferase family 1" evidence="1">
    <location>
        <begin position="181"/>
        <end position="350"/>
    </location>
</feature>
<accession>A0ABS9ELA9</accession>
<dbReference type="EMBL" id="JAKGTH010000011">
    <property type="protein sequence ID" value="MCF4102659.1"/>
    <property type="molecule type" value="Genomic_DNA"/>
</dbReference>
<dbReference type="CDD" id="cd03801">
    <property type="entry name" value="GT4_PimA-like"/>
    <property type="match status" value="1"/>
</dbReference>
<dbReference type="PANTHER" id="PTHR12526:SF630">
    <property type="entry name" value="GLYCOSYLTRANSFERASE"/>
    <property type="match status" value="1"/>
</dbReference>
<dbReference type="Gene3D" id="3.40.50.2000">
    <property type="entry name" value="Glycogen Phosphorylase B"/>
    <property type="match status" value="2"/>
</dbReference>
<dbReference type="Pfam" id="PF00534">
    <property type="entry name" value="Glycos_transf_1"/>
    <property type="match status" value="1"/>
</dbReference>
<dbReference type="Proteomes" id="UP001179363">
    <property type="component" value="Unassembled WGS sequence"/>
</dbReference>
<evidence type="ECO:0000313" key="2">
    <source>
        <dbReference type="EMBL" id="MCF4102659.1"/>
    </source>
</evidence>
<organism evidence="2 3">
    <name type="scientific">Gillisia lutea</name>
    <dbReference type="NCBI Taxonomy" id="2909668"/>
    <lineage>
        <taxon>Bacteria</taxon>
        <taxon>Pseudomonadati</taxon>
        <taxon>Bacteroidota</taxon>
        <taxon>Flavobacteriia</taxon>
        <taxon>Flavobacteriales</taxon>
        <taxon>Flavobacteriaceae</taxon>
        <taxon>Gillisia</taxon>
    </lineage>
</organism>
<comment type="caution">
    <text evidence="2">The sequence shown here is derived from an EMBL/GenBank/DDBJ whole genome shotgun (WGS) entry which is preliminary data.</text>
</comment>
<dbReference type="RefSeq" id="WP_236134802.1">
    <property type="nucleotide sequence ID" value="NZ_JAKGTH010000011.1"/>
</dbReference>
<name>A0ABS9ELA9_9FLAO</name>
<keyword evidence="3" id="KW-1185">Reference proteome</keyword>